<dbReference type="Gene3D" id="3.90.105.10">
    <property type="entry name" value="Molybdopterin biosynthesis moea protein, domain 2"/>
    <property type="match status" value="1"/>
</dbReference>
<comment type="function">
    <text evidence="1 6">Catalyzes the insertion of molybdate into adenylated molybdopterin with the concomitant release of AMP.</text>
</comment>
<proteinExistence type="inferred from homology"/>
<dbReference type="RefSeq" id="WP_141614446.1">
    <property type="nucleotide sequence ID" value="NZ_CP041253.1"/>
</dbReference>
<keyword evidence="4 6" id="KW-0501">Molybdenum cofactor biosynthesis</keyword>
<dbReference type="GO" id="GO:0006777">
    <property type="term" value="P:Mo-molybdopterin cofactor biosynthetic process"/>
    <property type="evidence" value="ECO:0007669"/>
    <property type="project" value="UniProtKB-UniRule"/>
</dbReference>
<dbReference type="AlphaFoldDB" id="A0A514CH97"/>
<dbReference type="Gene3D" id="2.40.340.10">
    <property type="entry name" value="MoeA, C-terminal, domain IV"/>
    <property type="match status" value="1"/>
</dbReference>
<dbReference type="OrthoDB" id="9804758at2"/>
<comment type="cofactor">
    <cofactor evidence="6">
        <name>Mg(2+)</name>
        <dbReference type="ChEBI" id="CHEBI:18420"/>
    </cofactor>
</comment>
<sequence length="395" mass="43471">MITITEALKSVLSQRQSYGTEEIKLSEATGRFLAEDIFTDRDAPPFDRIMMDGIAIQLGDIDNSFKPSYPIQGIQAAGTPRMTLQTPKHCLEVMTGAILPVGADTIIPYEEIEIKDGNAHPRLGKAAKRFIHYRGSDSKKGQKIISKGKLITAADIGILATVGKANVSVSKLPSVAIISTGDELVEVDQTPLPHQIRKSNIYTLWSSLAMEGIQAKMHHINDNKEALRKKLTTLINDFDVLLLSGGVSKGKFDHIPDVLDELGVHKLFHRVAQRPGKPFWFGHHPEKDTKVFAYPGNPVSTYVNHLFYFQQWLHASLGTPLILEIKELGNDIPGNPSLSRFVSVQLDPETGKAIPFSHNGSGDLFSLTKTDGFLLLPQRDGDFMAGEQLAFLGVK</sequence>
<keyword evidence="6" id="KW-0500">Molybdenum</keyword>
<dbReference type="GO" id="GO:0005829">
    <property type="term" value="C:cytosol"/>
    <property type="evidence" value="ECO:0007669"/>
    <property type="project" value="TreeGrafter"/>
</dbReference>
<dbReference type="PANTHER" id="PTHR10192">
    <property type="entry name" value="MOLYBDOPTERIN BIOSYNTHESIS PROTEIN"/>
    <property type="match status" value="1"/>
</dbReference>
<reference evidence="8 9" key="1">
    <citation type="submission" date="2019-06" db="EMBL/GenBank/DDBJ databases">
        <title>Echinicola alkalisoli sp. nov. isolated from saline soil.</title>
        <authorList>
            <person name="Sun J.-Q."/>
            <person name="Xu L."/>
        </authorList>
    </citation>
    <scope>NUCLEOTIDE SEQUENCE [LARGE SCALE GENOMIC DNA]</scope>
    <source>
        <strain evidence="8 9">LN3S3</strain>
    </source>
</reference>
<dbReference type="SUPFAM" id="SSF63867">
    <property type="entry name" value="MoeA C-terminal domain-like"/>
    <property type="match status" value="1"/>
</dbReference>
<dbReference type="SUPFAM" id="SSF63882">
    <property type="entry name" value="MoeA N-terminal region -like"/>
    <property type="match status" value="1"/>
</dbReference>
<dbReference type="Pfam" id="PF03453">
    <property type="entry name" value="MoeA_N"/>
    <property type="match status" value="1"/>
</dbReference>
<comment type="similarity">
    <text evidence="3 6">Belongs to the MoeA family.</text>
</comment>
<dbReference type="InterPro" id="IPR005110">
    <property type="entry name" value="MoeA_linker/N"/>
</dbReference>
<name>A0A514CH97_9BACT</name>
<dbReference type="CDD" id="cd00887">
    <property type="entry name" value="MoeA"/>
    <property type="match status" value="1"/>
</dbReference>
<dbReference type="InterPro" id="IPR036135">
    <property type="entry name" value="MoeA_linker/N_sf"/>
</dbReference>
<dbReference type="GO" id="GO:0061599">
    <property type="term" value="F:molybdopterin molybdotransferase activity"/>
    <property type="evidence" value="ECO:0007669"/>
    <property type="project" value="UniProtKB-UniRule"/>
</dbReference>
<dbReference type="SMART" id="SM00852">
    <property type="entry name" value="MoCF_biosynth"/>
    <property type="match status" value="1"/>
</dbReference>
<dbReference type="InterPro" id="IPR036425">
    <property type="entry name" value="MoaB/Mog-like_dom_sf"/>
</dbReference>
<dbReference type="InterPro" id="IPR005111">
    <property type="entry name" value="MoeA_C_domain_IV"/>
</dbReference>
<evidence type="ECO:0000256" key="6">
    <source>
        <dbReference type="RuleBase" id="RU365090"/>
    </source>
</evidence>
<dbReference type="KEGG" id="echi:FKX85_09215"/>
<dbReference type="UniPathway" id="UPA00344"/>
<dbReference type="Gene3D" id="2.170.190.11">
    <property type="entry name" value="Molybdopterin biosynthesis moea protein, domain 3"/>
    <property type="match status" value="1"/>
</dbReference>
<evidence type="ECO:0000313" key="9">
    <source>
        <dbReference type="Proteomes" id="UP000316614"/>
    </source>
</evidence>
<accession>A0A514CH97</accession>
<organism evidence="8 9">
    <name type="scientific">Echinicola soli</name>
    <dbReference type="NCBI Taxonomy" id="2591634"/>
    <lineage>
        <taxon>Bacteria</taxon>
        <taxon>Pseudomonadati</taxon>
        <taxon>Bacteroidota</taxon>
        <taxon>Cytophagia</taxon>
        <taxon>Cytophagales</taxon>
        <taxon>Cyclobacteriaceae</taxon>
        <taxon>Echinicola</taxon>
    </lineage>
</organism>
<dbReference type="EC" id="2.10.1.1" evidence="6"/>
<dbReference type="SUPFAM" id="SSF53218">
    <property type="entry name" value="Molybdenum cofactor biosynthesis proteins"/>
    <property type="match status" value="1"/>
</dbReference>
<gene>
    <name evidence="8" type="ORF">FKX85_09215</name>
</gene>
<evidence type="ECO:0000256" key="3">
    <source>
        <dbReference type="ARBA" id="ARBA00010763"/>
    </source>
</evidence>
<feature type="domain" description="MoaB/Mog" evidence="7">
    <location>
        <begin position="176"/>
        <end position="315"/>
    </location>
</feature>
<dbReference type="PROSITE" id="PS01079">
    <property type="entry name" value="MOCF_BIOSYNTHESIS_2"/>
    <property type="match status" value="1"/>
</dbReference>
<dbReference type="NCBIfam" id="TIGR00177">
    <property type="entry name" value="molyb_syn"/>
    <property type="match status" value="1"/>
</dbReference>
<dbReference type="EMBL" id="CP041253">
    <property type="protein sequence ID" value="QDH79199.1"/>
    <property type="molecule type" value="Genomic_DNA"/>
</dbReference>
<keyword evidence="9" id="KW-1185">Reference proteome</keyword>
<keyword evidence="6" id="KW-0460">Magnesium</keyword>
<comment type="pathway">
    <text evidence="2 6">Cofactor biosynthesis; molybdopterin biosynthesis.</text>
</comment>
<evidence type="ECO:0000256" key="1">
    <source>
        <dbReference type="ARBA" id="ARBA00002901"/>
    </source>
</evidence>
<evidence type="ECO:0000256" key="5">
    <source>
        <dbReference type="ARBA" id="ARBA00047317"/>
    </source>
</evidence>
<protein>
    <recommendedName>
        <fullName evidence="6">Molybdopterin molybdenumtransferase</fullName>
        <ecNumber evidence="6">2.10.1.1</ecNumber>
    </recommendedName>
</protein>
<evidence type="ECO:0000313" key="8">
    <source>
        <dbReference type="EMBL" id="QDH79199.1"/>
    </source>
</evidence>
<dbReference type="Pfam" id="PF03454">
    <property type="entry name" value="MoeA_C"/>
    <property type="match status" value="1"/>
</dbReference>
<dbReference type="GO" id="GO:0046872">
    <property type="term" value="F:metal ion binding"/>
    <property type="evidence" value="ECO:0007669"/>
    <property type="project" value="UniProtKB-UniRule"/>
</dbReference>
<comment type="catalytic activity">
    <reaction evidence="5">
        <text>adenylyl-molybdopterin + molybdate = Mo-molybdopterin + AMP + H(+)</text>
        <dbReference type="Rhea" id="RHEA:35047"/>
        <dbReference type="ChEBI" id="CHEBI:15378"/>
        <dbReference type="ChEBI" id="CHEBI:36264"/>
        <dbReference type="ChEBI" id="CHEBI:62727"/>
        <dbReference type="ChEBI" id="CHEBI:71302"/>
        <dbReference type="ChEBI" id="CHEBI:456215"/>
        <dbReference type="EC" id="2.10.1.1"/>
    </reaction>
</comment>
<dbReference type="Pfam" id="PF00994">
    <property type="entry name" value="MoCF_biosynth"/>
    <property type="match status" value="1"/>
</dbReference>
<dbReference type="InterPro" id="IPR038987">
    <property type="entry name" value="MoeA-like"/>
</dbReference>
<dbReference type="Gene3D" id="3.40.980.10">
    <property type="entry name" value="MoaB/Mog-like domain"/>
    <property type="match status" value="1"/>
</dbReference>
<dbReference type="InterPro" id="IPR036688">
    <property type="entry name" value="MoeA_C_domain_IV_sf"/>
</dbReference>
<keyword evidence="6" id="KW-0479">Metal-binding</keyword>
<evidence type="ECO:0000256" key="2">
    <source>
        <dbReference type="ARBA" id="ARBA00005046"/>
    </source>
</evidence>
<dbReference type="InterPro" id="IPR001453">
    <property type="entry name" value="MoaB/Mog_dom"/>
</dbReference>
<dbReference type="Proteomes" id="UP000316614">
    <property type="component" value="Chromosome"/>
</dbReference>
<dbReference type="InterPro" id="IPR008284">
    <property type="entry name" value="MoCF_biosynth_CS"/>
</dbReference>
<dbReference type="PANTHER" id="PTHR10192:SF5">
    <property type="entry name" value="GEPHYRIN"/>
    <property type="match status" value="1"/>
</dbReference>
<keyword evidence="6 8" id="KW-0808">Transferase</keyword>
<evidence type="ECO:0000256" key="4">
    <source>
        <dbReference type="ARBA" id="ARBA00023150"/>
    </source>
</evidence>
<evidence type="ECO:0000259" key="7">
    <source>
        <dbReference type="SMART" id="SM00852"/>
    </source>
</evidence>